<feature type="domain" description="DUF3658" evidence="2">
    <location>
        <begin position="160"/>
        <end position="200"/>
    </location>
</feature>
<dbReference type="Pfam" id="PF08874">
    <property type="entry name" value="DUF1835"/>
    <property type="match status" value="1"/>
</dbReference>
<reference evidence="3 4" key="1">
    <citation type="submission" date="2018-07" db="EMBL/GenBank/DDBJ databases">
        <title>GABA Modulating Bacteria of the Human Gut Microbiota.</title>
        <authorList>
            <person name="Strandwitz P."/>
            <person name="Kim K.H."/>
            <person name="Terekhova D."/>
            <person name="Liu J.K."/>
            <person name="Sharma A."/>
            <person name="Levering J."/>
            <person name="Mcdonald D."/>
            <person name="Dietrich D."/>
            <person name="Ramadhar T.R."/>
            <person name="Lekbua A."/>
            <person name="Mroue N."/>
            <person name="Liston C."/>
            <person name="Stewart E.J."/>
            <person name="Dubin M.J."/>
            <person name="Zengler K."/>
            <person name="Knight R."/>
            <person name="Gilbert J.A."/>
            <person name="Clardy J."/>
            <person name="Lewis K."/>
        </authorList>
    </citation>
    <scope>NUCLEOTIDE SEQUENCE [LARGE SCALE GENOMIC DNA]</scope>
    <source>
        <strain evidence="3 4">KLE1738</strain>
    </source>
</reference>
<dbReference type="Pfam" id="PF12395">
    <property type="entry name" value="DUF3658"/>
    <property type="match status" value="1"/>
</dbReference>
<feature type="domain" description="DUF1835" evidence="1">
    <location>
        <begin position="15"/>
        <end position="124"/>
    </location>
</feature>
<dbReference type="InterPro" id="IPR022123">
    <property type="entry name" value="DUF3658"/>
</dbReference>
<dbReference type="GeneID" id="97995503"/>
<evidence type="ECO:0000259" key="1">
    <source>
        <dbReference type="Pfam" id="PF08874"/>
    </source>
</evidence>
<dbReference type="OrthoDB" id="1654031at2"/>
<dbReference type="RefSeq" id="WP_117142278.1">
    <property type="nucleotide sequence ID" value="NZ_CAKXKJ010000015.1"/>
</dbReference>
<proteinExistence type="predicted"/>
<name>A0A3E2B3F4_9FIRM</name>
<dbReference type="InterPro" id="IPR014973">
    <property type="entry name" value="DUF1835"/>
</dbReference>
<evidence type="ECO:0000313" key="4">
    <source>
        <dbReference type="Proteomes" id="UP000260649"/>
    </source>
</evidence>
<dbReference type="Proteomes" id="UP000260649">
    <property type="component" value="Unassembled WGS sequence"/>
</dbReference>
<protein>
    <submittedName>
        <fullName evidence="3">DUF1835 domain-containing protein</fullName>
    </submittedName>
</protein>
<sequence>MEKRKRHTVYKKRQVHLCFDANIRGLLMQTYHAEMGRTMDLLFLDEDLSVGRLNPLTPSFRKRMLEERGILTEDSFCGEYRTFLRRIEGLSPEDSCYVWCSKDPYELTGFALASTYLASKREQVLFCDSGLLQDVEPARARAVCDALLSRAAVTSLRPWAALWKRLQEENTSLRIAVDGLPRSVPETFFDPWIQRLLAQEAPQERDNFSIAIQVEEEYRTRFHGKMNIHFLLHRVDVVRRREM</sequence>
<dbReference type="AlphaFoldDB" id="A0A3E2B3F4"/>
<accession>A0A3E2B3F4</accession>
<keyword evidence="4" id="KW-1185">Reference proteome</keyword>
<evidence type="ECO:0000313" key="3">
    <source>
        <dbReference type="EMBL" id="RFT06560.1"/>
    </source>
</evidence>
<gene>
    <name evidence="3" type="ORF">DV520_07145</name>
</gene>
<evidence type="ECO:0000259" key="2">
    <source>
        <dbReference type="Pfam" id="PF12395"/>
    </source>
</evidence>
<comment type="caution">
    <text evidence="3">The sequence shown here is derived from an EMBL/GenBank/DDBJ whole genome shotgun (WGS) entry which is preliminary data.</text>
</comment>
<organism evidence="3 4">
    <name type="scientific">Evtepia gabavorous</name>
    <dbReference type="NCBI Taxonomy" id="2211183"/>
    <lineage>
        <taxon>Bacteria</taxon>
        <taxon>Bacillati</taxon>
        <taxon>Bacillota</taxon>
        <taxon>Clostridia</taxon>
        <taxon>Eubacteriales</taxon>
        <taxon>Evtepia</taxon>
    </lineage>
</organism>
<dbReference type="EMBL" id="QQRQ01000009">
    <property type="protein sequence ID" value="RFT06560.1"/>
    <property type="molecule type" value="Genomic_DNA"/>
</dbReference>